<feature type="transmembrane region" description="Helical" evidence="1">
    <location>
        <begin position="7"/>
        <end position="27"/>
    </location>
</feature>
<keyword evidence="1" id="KW-0472">Membrane</keyword>
<proteinExistence type="predicted"/>
<dbReference type="EMBL" id="BNAO01000003">
    <property type="protein sequence ID" value="GHG66658.1"/>
    <property type="molecule type" value="Genomic_DNA"/>
</dbReference>
<evidence type="ECO:0000313" key="3">
    <source>
        <dbReference type="Proteomes" id="UP000659697"/>
    </source>
</evidence>
<comment type="caution">
    <text evidence="2">The sequence shown here is derived from an EMBL/GenBank/DDBJ whole genome shotgun (WGS) entry which is preliminary data.</text>
</comment>
<reference evidence="3" key="1">
    <citation type="journal article" date="2019" name="Int. J. Syst. Evol. Microbiol.">
        <title>The Global Catalogue of Microorganisms (GCM) 10K type strain sequencing project: providing services to taxonomists for standard genome sequencing and annotation.</title>
        <authorList>
            <consortium name="The Broad Institute Genomics Platform"/>
            <consortium name="The Broad Institute Genome Sequencing Center for Infectious Disease"/>
            <person name="Wu L."/>
            <person name="Ma J."/>
        </authorList>
    </citation>
    <scope>NUCLEOTIDE SEQUENCE [LARGE SCALE GENOMIC DNA]</scope>
    <source>
        <strain evidence="3">CGMCC 1.7003</strain>
    </source>
</reference>
<evidence type="ECO:0000256" key="1">
    <source>
        <dbReference type="SAM" id="Phobius"/>
    </source>
</evidence>
<organism evidence="2 3">
    <name type="scientific">Alishewanella longhuensis</name>
    <dbReference type="NCBI Taxonomy" id="1091037"/>
    <lineage>
        <taxon>Bacteria</taxon>
        <taxon>Pseudomonadati</taxon>
        <taxon>Pseudomonadota</taxon>
        <taxon>Gammaproteobacteria</taxon>
        <taxon>Alteromonadales</taxon>
        <taxon>Alteromonadaceae</taxon>
        <taxon>Alishewanella</taxon>
    </lineage>
</organism>
<sequence>MKSQKETIVYSAVLSATALFFILLPVLKGNLAIGAISILITIAIYFLIGFVGFWLGQIISGQKLVLKPVYWAAPLCFVVPFQISKFTGLNEAFPGAHFLLVAAFAFLVGFRMNQATIDKDKKSQS</sequence>
<keyword evidence="1" id="KW-1133">Transmembrane helix</keyword>
<evidence type="ECO:0008006" key="4">
    <source>
        <dbReference type="Google" id="ProtNLM"/>
    </source>
</evidence>
<dbReference type="RefSeq" id="WP_189431816.1">
    <property type="nucleotide sequence ID" value="NZ_BNAO01000003.1"/>
</dbReference>
<feature type="transmembrane region" description="Helical" evidence="1">
    <location>
        <begin position="33"/>
        <end position="56"/>
    </location>
</feature>
<keyword evidence="1" id="KW-0812">Transmembrane</keyword>
<accession>A0ABQ3KXA0</accession>
<feature type="transmembrane region" description="Helical" evidence="1">
    <location>
        <begin position="68"/>
        <end position="86"/>
    </location>
</feature>
<gene>
    <name evidence="2" type="ORF">GCM10010919_14550</name>
</gene>
<dbReference type="Proteomes" id="UP000659697">
    <property type="component" value="Unassembled WGS sequence"/>
</dbReference>
<protein>
    <recommendedName>
        <fullName evidence="4">SPW repeat-containing protein</fullName>
    </recommendedName>
</protein>
<evidence type="ECO:0000313" key="2">
    <source>
        <dbReference type="EMBL" id="GHG66658.1"/>
    </source>
</evidence>
<keyword evidence="3" id="KW-1185">Reference proteome</keyword>
<name>A0ABQ3KXA0_9ALTE</name>
<feature type="transmembrane region" description="Helical" evidence="1">
    <location>
        <begin position="92"/>
        <end position="112"/>
    </location>
</feature>